<dbReference type="Proteomes" id="UP000182584">
    <property type="component" value="Unassembled WGS sequence"/>
</dbReference>
<dbReference type="GO" id="GO:0005524">
    <property type="term" value="F:ATP binding"/>
    <property type="evidence" value="ECO:0007669"/>
    <property type="project" value="InterPro"/>
</dbReference>
<dbReference type="PANTHER" id="PTHR34704">
    <property type="entry name" value="ATPASE"/>
    <property type="match status" value="1"/>
</dbReference>
<dbReference type="SUPFAM" id="SSF52540">
    <property type="entry name" value="P-loop containing nucleoside triphosphate hydrolases"/>
    <property type="match status" value="1"/>
</dbReference>
<dbReference type="RefSeq" id="WP_074754878.1">
    <property type="nucleotide sequence ID" value="NZ_FOGJ01000005.1"/>
</dbReference>
<dbReference type="InterPro" id="IPR011579">
    <property type="entry name" value="ATPase_dom"/>
</dbReference>
<dbReference type="InterPro" id="IPR036390">
    <property type="entry name" value="WH_DNA-bd_sf"/>
</dbReference>
<accession>A0A1H9P150</accession>
<dbReference type="InterPro" id="IPR036388">
    <property type="entry name" value="WH-like_DNA-bd_sf"/>
</dbReference>
<reference evidence="2 3" key="1">
    <citation type="submission" date="2016-10" db="EMBL/GenBank/DDBJ databases">
        <authorList>
            <person name="de Groot N.N."/>
        </authorList>
    </citation>
    <scope>NUCLEOTIDE SEQUENCE [LARGE SCALE GENOMIC DNA]</scope>
    <source>
        <strain evidence="2 3">AR40</strain>
    </source>
</reference>
<feature type="domain" description="ATPase" evidence="1">
    <location>
        <begin position="6"/>
        <end position="212"/>
    </location>
</feature>
<dbReference type="OrthoDB" id="9813134at2"/>
<evidence type="ECO:0000313" key="3">
    <source>
        <dbReference type="Proteomes" id="UP000182584"/>
    </source>
</evidence>
<dbReference type="SUPFAM" id="SSF46785">
    <property type="entry name" value="Winged helix' DNA-binding domain"/>
    <property type="match status" value="1"/>
</dbReference>
<sequence length="478" mass="56409">MNDLIGREKEIKRLTKVMKEKEAQLVIVYGRRRVGKTFLVNEFFENKFDFKFTGAYNRPRQEQLKNFILELNHYSDEKYENPKDWTEAFFLLRDYLEKKGSDEKQVVFFDEMPWMDSQLSGFLPAFEWFWNSWGSARKNLVFIVCGSSTSWLVKNIDNNKGGLFNRRTCRIILSPLDLYNTEKYLNSRDIYWSRYDIALCYMIMGGIPFYLRLLDRELSLNENIDMIFFNKMSELWDEFDQLFQTLFKNSDQYIKIVEALSQKKKGLTRGEISKATKIPANGDLTKMLSDLEKSGFIRVNAKFGNKSKEKTYQLCDYFTMFYLRFVRDNYGKDEHFWSNTTDNPSRNAWQGLTFEQICKDHIAQVKKKLGIPGILSTVSSWYKQGNDDEKGAQIDMLIDRRDHVISLCEDKFSTQPYEITKEYDESLKNKVAVFREATGTRKTIQVAMITIYGLKSNKYSNYIGKVIQLDDLFEKNDD</sequence>
<organism evidence="2 3">
    <name type="scientific">Butyrivibrio fibrisolvens</name>
    <dbReference type="NCBI Taxonomy" id="831"/>
    <lineage>
        <taxon>Bacteria</taxon>
        <taxon>Bacillati</taxon>
        <taxon>Bacillota</taxon>
        <taxon>Clostridia</taxon>
        <taxon>Lachnospirales</taxon>
        <taxon>Lachnospiraceae</taxon>
        <taxon>Butyrivibrio</taxon>
    </lineage>
</organism>
<dbReference type="Gene3D" id="3.40.50.300">
    <property type="entry name" value="P-loop containing nucleotide triphosphate hydrolases"/>
    <property type="match status" value="1"/>
</dbReference>
<dbReference type="InterPro" id="IPR027417">
    <property type="entry name" value="P-loop_NTPase"/>
</dbReference>
<dbReference type="PANTHER" id="PTHR34704:SF1">
    <property type="entry name" value="ATPASE"/>
    <property type="match status" value="1"/>
</dbReference>
<evidence type="ECO:0000313" key="2">
    <source>
        <dbReference type="EMBL" id="SER42014.1"/>
    </source>
</evidence>
<gene>
    <name evidence="2" type="ORF">SAMN04487884_105105</name>
</gene>
<proteinExistence type="predicted"/>
<evidence type="ECO:0000259" key="1">
    <source>
        <dbReference type="Pfam" id="PF01637"/>
    </source>
</evidence>
<dbReference type="EMBL" id="FOGJ01000005">
    <property type="protein sequence ID" value="SER42014.1"/>
    <property type="molecule type" value="Genomic_DNA"/>
</dbReference>
<protein>
    <recommendedName>
        <fullName evidence="1">ATPase domain-containing protein</fullName>
    </recommendedName>
</protein>
<dbReference type="Gene3D" id="1.10.10.10">
    <property type="entry name" value="Winged helix-like DNA-binding domain superfamily/Winged helix DNA-binding domain"/>
    <property type="match status" value="1"/>
</dbReference>
<dbReference type="AlphaFoldDB" id="A0A1H9P150"/>
<dbReference type="Pfam" id="PF01637">
    <property type="entry name" value="ATPase_2"/>
    <property type="match status" value="1"/>
</dbReference>
<name>A0A1H9P150_BUTFI</name>